<evidence type="ECO:0000256" key="4">
    <source>
        <dbReference type="ARBA" id="ARBA00022989"/>
    </source>
</evidence>
<feature type="transmembrane region" description="Helical" evidence="6">
    <location>
        <begin position="104"/>
        <end position="123"/>
    </location>
</feature>
<protein>
    <submittedName>
        <fullName evidence="7">Amino acid ABC transporter permease</fullName>
    </submittedName>
</protein>
<keyword evidence="3 6" id="KW-0812">Transmembrane</keyword>
<keyword evidence="2" id="KW-1003">Cell membrane</keyword>
<keyword evidence="5 6" id="KW-0472">Membrane</keyword>
<dbReference type="InterPro" id="IPR001851">
    <property type="entry name" value="ABC_transp_permease"/>
</dbReference>
<evidence type="ECO:0000313" key="8">
    <source>
        <dbReference type="Proteomes" id="UP000657574"/>
    </source>
</evidence>
<keyword evidence="4 6" id="KW-1133">Transmembrane helix</keyword>
<evidence type="ECO:0000256" key="1">
    <source>
        <dbReference type="ARBA" id="ARBA00004651"/>
    </source>
</evidence>
<dbReference type="PANTHER" id="PTHR30482">
    <property type="entry name" value="HIGH-AFFINITY BRANCHED-CHAIN AMINO ACID TRANSPORT SYSTEM PERMEASE"/>
    <property type="match status" value="1"/>
</dbReference>
<reference evidence="7" key="1">
    <citation type="journal article" date="2014" name="Int. J. Syst. Evol. Microbiol.">
        <title>Complete genome sequence of Corynebacterium casei LMG S-19264T (=DSM 44701T), isolated from a smear-ripened cheese.</title>
        <authorList>
            <consortium name="US DOE Joint Genome Institute (JGI-PGF)"/>
            <person name="Walter F."/>
            <person name="Albersmeier A."/>
            <person name="Kalinowski J."/>
            <person name="Ruckert C."/>
        </authorList>
    </citation>
    <scope>NUCLEOTIDE SEQUENCE</scope>
    <source>
        <strain evidence="7">JCM 3086</strain>
    </source>
</reference>
<dbReference type="AlphaFoldDB" id="A0A917L7F7"/>
<proteinExistence type="predicted"/>
<dbReference type="EMBL" id="BMQA01000038">
    <property type="protein sequence ID" value="GGJ50070.1"/>
    <property type="molecule type" value="Genomic_DNA"/>
</dbReference>
<dbReference type="GO" id="GO:0005886">
    <property type="term" value="C:plasma membrane"/>
    <property type="evidence" value="ECO:0007669"/>
    <property type="project" value="UniProtKB-SubCell"/>
</dbReference>
<organism evidence="7 8">
    <name type="scientific">Streptomyces brasiliensis</name>
    <dbReference type="NCBI Taxonomy" id="1954"/>
    <lineage>
        <taxon>Bacteria</taxon>
        <taxon>Bacillati</taxon>
        <taxon>Actinomycetota</taxon>
        <taxon>Actinomycetes</taxon>
        <taxon>Kitasatosporales</taxon>
        <taxon>Streptomycetaceae</taxon>
        <taxon>Streptomyces</taxon>
    </lineage>
</organism>
<evidence type="ECO:0000256" key="5">
    <source>
        <dbReference type="ARBA" id="ARBA00023136"/>
    </source>
</evidence>
<dbReference type="Proteomes" id="UP000657574">
    <property type="component" value="Unassembled WGS sequence"/>
</dbReference>
<dbReference type="GO" id="GO:0015658">
    <property type="term" value="F:branched-chain amino acid transmembrane transporter activity"/>
    <property type="evidence" value="ECO:0007669"/>
    <property type="project" value="InterPro"/>
</dbReference>
<evidence type="ECO:0000256" key="2">
    <source>
        <dbReference type="ARBA" id="ARBA00022475"/>
    </source>
</evidence>
<feature type="transmembrane region" description="Helical" evidence="6">
    <location>
        <begin position="230"/>
        <end position="250"/>
    </location>
</feature>
<keyword evidence="8" id="KW-1185">Reference proteome</keyword>
<feature type="transmembrane region" description="Helical" evidence="6">
    <location>
        <begin position="79"/>
        <end position="98"/>
    </location>
</feature>
<feature type="transmembrane region" description="Helical" evidence="6">
    <location>
        <begin position="130"/>
        <end position="147"/>
    </location>
</feature>
<reference evidence="7" key="2">
    <citation type="submission" date="2020-09" db="EMBL/GenBank/DDBJ databases">
        <authorList>
            <person name="Sun Q."/>
            <person name="Ohkuma M."/>
        </authorList>
    </citation>
    <scope>NUCLEOTIDE SEQUENCE</scope>
    <source>
        <strain evidence="7">JCM 3086</strain>
    </source>
</reference>
<dbReference type="InterPro" id="IPR043428">
    <property type="entry name" value="LivM-like"/>
</dbReference>
<gene>
    <name evidence="7" type="ORF">GCM10010121_071500</name>
</gene>
<accession>A0A917L7F7</accession>
<sequence>MTTTTAPPAPTPAPTRERAQSLKRSLLILVAIAAVAACAPFVLPESRQSIAIRVLIFAMMAIGWNLMSGYGGMFSFGHAAYFGIGAYTDTYLLVTFGWSPWLALVVGAALAALVAAGIGYVAFRYKLRSAYFALGTFAIAEMLRLLATNTKWVNGTTGYHVPLLPESSWTMLQFGANAAEYFYIGLAMVVVCMVVTLLYLRSRSGIYTVAIRDNEDAADALGISVMRVRLTTMALSAAITAAAGMFYAQYYTFVDPDTAFGSAQSVQAIAPAVIGGVATPWGPLVGALILGPLADLTVTWLRTPPAFLDFLTGRSGLDVVLYAILLIVIALVLPKGIVGSIQEWWKRR</sequence>
<dbReference type="Gene3D" id="1.10.3470.10">
    <property type="entry name" value="ABC transporter involved in vitamin B12 uptake, BtuC"/>
    <property type="match status" value="1"/>
</dbReference>
<dbReference type="RefSeq" id="WP_189315509.1">
    <property type="nucleotide sequence ID" value="NZ_BMQA01000038.1"/>
</dbReference>
<name>A0A917L7F7_9ACTN</name>
<comment type="subcellular location">
    <subcellularLocation>
        <location evidence="1">Cell membrane</location>
        <topology evidence="1">Multi-pass membrane protein</topology>
    </subcellularLocation>
</comment>
<dbReference type="Pfam" id="PF02653">
    <property type="entry name" value="BPD_transp_2"/>
    <property type="match status" value="1"/>
</dbReference>
<dbReference type="CDD" id="cd06581">
    <property type="entry name" value="TM_PBP1_LivM_like"/>
    <property type="match status" value="1"/>
</dbReference>
<feature type="transmembrane region" description="Helical" evidence="6">
    <location>
        <begin position="319"/>
        <end position="338"/>
    </location>
</feature>
<feature type="transmembrane region" description="Helical" evidence="6">
    <location>
        <begin position="181"/>
        <end position="200"/>
    </location>
</feature>
<evidence type="ECO:0000256" key="6">
    <source>
        <dbReference type="SAM" id="Phobius"/>
    </source>
</evidence>
<evidence type="ECO:0000256" key="3">
    <source>
        <dbReference type="ARBA" id="ARBA00022692"/>
    </source>
</evidence>
<dbReference type="PANTHER" id="PTHR30482:SF10">
    <property type="entry name" value="HIGH-AFFINITY BRANCHED-CHAIN AMINO ACID TRANSPORT PROTEIN BRAE"/>
    <property type="match status" value="1"/>
</dbReference>
<comment type="caution">
    <text evidence="7">The sequence shown here is derived from an EMBL/GenBank/DDBJ whole genome shotgun (WGS) entry which is preliminary data.</text>
</comment>
<feature type="transmembrane region" description="Helical" evidence="6">
    <location>
        <begin position="50"/>
        <end position="67"/>
    </location>
</feature>
<evidence type="ECO:0000313" key="7">
    <source>
        <dbReference type="EMBL" id="GGJ50070.1"/>
    </source>
</evidence>
<dbReference type="InterPro" id="IPR037294">
    <property type="entry name" value="ABC_BtuC-like"/>
</dbReference>
<feature type="transmembrane region" description="Helical" evidence="6">
    <location>
        <begin position="26"/>
        <end position="44"/>
    </location>
</feature>